<protein>
    <submittedName>
        <fullName evidence="7">MFS general substrate transporter</fullName>
    </submittedName>
</protein>
<dbReference type="PANTHER" id="PTHR23502">
    <property type="entry name" value="MAJOR FACILITATOR SUPERFAMILY"/>
    <property type="match status" value="1"/>
</dbReference>
<feature type="transmembrane region" description="Helical" evidence="5">
    <location>
        <begin position="118"/>
        <end position="137"/>
    </location>
</feature>
<evidence type="ECO:0000256" key="1">
    <source>
        <dbReference type="ARBA" id="ARBA00004141"/>
    </source>
</evidence>
<feature type="transmembrane region" description="Helical" evidence="5">
    <location>
        <begin position="208"/>
        <end position="228"/>
    </location>
</feature>
<dbReference type="AlphaFoldDB" id="A0A9P4NAC6"/>
<feature type="transmembrane region" description="Helical" evidence="5">
    <location>
        <begin position="234"/>
        <end position="254"/>
    </location>
</feature>
<feature type="transmembrane region" description="Helical" evidence="5">
    <location>
        <begin position="340"/>
        <end position="358"/>
    </location>
</feature>
<feature type="transmembrane region" description="Helical" evidence="5">
    <location>
        <begin position="303"/>
        <end position="328"/>
    </location>
</feature>
<dbReference type="GO" id="GO:0005886">
    <property type="term" value="C:plasma membrane"/>
    <property type="evidence" value="ECO:0007669"/>
    <property type="project" value="TreeGrafter"/>
</dbReference>
<feature type="domain" description="Major facilitator superfamily (MFS) profile" evidence="6">
    <location>
        <begin position="79"/>
        <end position="499"/>
    </location>
</feature>
<feature type="transmembrane region" description="Helical" evidence="5">
    <location>
        <begin position="379"/>
        <end position="399"/>
    </location>
</feature>
<evidence type="ECO:0000256" key="3">
    <source>
        <dbReference type="ARBA" id="ARBA00022989"/>
    </source>
</evidence>
<feature type="transmembrane region" description="Helical" evidence="5">
    <location>
        <begin position="438"/>
        <end position="458"/>
    </location>
</feature>
<comment type="caution">
    <text evidence="7">The sequence shown here is derived from an EMBL/GenBank/DDBJ whole genome shotgun (WGS) entry which is preliminary data.</text>
</comment>
<feature type="transmembrane region" description="Helical" evidence="5">
    <location>
        <begin position="144"/>
        <end position="163"/>
    </location>
</feature>
<dbReference type="Proteomes" id="UP000800093">
    <property type="component" value="Unassembled WGS sequence"/>
</dbReference>
<keyword evidence="4 5" id="KW-0472">Membrane</keyword>
<feature type="transmembrane region" description="Helical" evidence="5">
    <location>
        <begin position="79"/>
        <end position="98"/>
    </location>
</feature>
<dbReference type="GO" id="GO:0022857">
    <property type="term" value="F:transmembrane transporter activity"/>
    <property type="evidence" value="ECO:0007669"/>
    <property type="project" value="InterPro"/>
</dbReference>
<dbReference type="InterPro" id="IPR020846">
    <property type="entry name" value="MFS_dom"/>
</dbReference>
<dbReference type="InterPro" id="IPR036259">
    <property type="entry name" value="MFS_trans_sf"/>
</dbReference>
<sequence>MEDIDLKSSPTLDAALEHESGRNLVYRHYQGLLKEQKDQPDPVFIDGHTFQELDPNLVVLDGDASEHPRTWTFKKKVRTTAVIAAFCFISPFASTIFAPSVHLVMEGLHITNGTLGSLQLSIFLFAFAVGLLFLAPLSEMYGRAIIIHLGNLVFIAFSVGAGFAQTPAQFSVCRFLGGLGGSAGLAVVGGCVADIWDLEARPKASGIVMLGPILGPILGPLIGGWMSQGASWRWTLWLTAIASGVIAIAGLLWLPETYAPRILENKLRKVCVACSNDHLYTVLDLRPRPAGFGYLFSRFVRPVAYLALDPALVLASAFYSYASVFALGYGHSVGIVGTDFLAVGIGMIIGTIGTIKAMDAIFKKNGPEAKKNYKPESRLLSCIVGGALSIGGLFMYGFSALRTHFMVPLVGIAIFAMGSMNIMMAIQLYTIDGFKYPASAFAAISVTRCIFAGAFPLFGPDLFEKLGIDWGVALLAFLILGIGLPLVLLLYVFGPRLRKIGVARYEKFEGTSE</sequence>
<proteinExistence type="predicted"/>
<feature type="transmembrane region" description="Helical" evidence="5">
    <location>
        <begin position="175"/>
        <end position="196"/>
    </location>
</feature>
<organism evidence="7 8">
    <name type="scientific">Lojkania enalia</name>
    <dbReference type="NCBI Taxonomy" id="147567"/>
    <lineage>
        <taxon>Eukaryota</taxon>
        <taxon>Fungi</taxon>
        <taxon>Dikarya</taxon>
        <taxon>Ascomycota</taxon>
        <taxon>Pezizomycotina</taxon>
        <taxon>Dothideomycetes</taxon>
        <taxon>Pleosporomycetidae</taxon>
        <taxon>Pleosporales</taxon>
        <taxon>Pleosporales incertae sedis</taxon>
        <taxon>Lojkania</taxon>
    </lineage>
</organism>
<keyword evidence="8" id="KW-1185">Reference proteome</keyword>
<name>A0A9P4NAC6_9PLEO</name>
<dbReference type="SUPFAM" id="SSF103473">
    <property type="entry name" value="MFS general substrate transporter"/>
    <property type="match status" value="1"/>
</dbReference>
<gene>
    <name evidence="7" type="ORF">CC78DRAFT_539988</name>
</gene>
<keyword evidence="2 5" id="KW-0812">Transmembrane</keyword>
<evidence type="ECO:0000313" key="7">
    <source>
        <dbReference type="EMBL" id="KAF2269445.1"/>
    </source>
</evidence>
<dbReference type="PROSITE" id="PS50850">
    <property type="entry name" value="MFS"/>
    <property type="match status" value="1"/>
</dbReference>
<dbReference type="PANTHER" id="PTHR23502:SF60">
    <property type="entry name" value="MAJOR FACILITATOR SUPERFAMILY (MFS) PROFILE DOMAIN-CONTAINING PROTEIN-RELATED"/>
    <property type="match status" value="1"/>
</dbReference>
<dbReference type="InterPro" id="IPR011701">
    <property type="entry name" value="MFS"/>
</dbReference>
<dbReference type="OrthoDB" id="6770063at2759"/>
<accession>A0A9P4NAC6</accession>
<evidence type="ECO:0000313" key="8">
    <source>
        <dbReference type="Proteomes" id="UP000800093"/>
    </source>
</evidence>
<dbReference type="Pfam" id="PF07690">
    <property type="entry name" value="MFS_1"/>
    <property type="match status" value="1"/>
</dbReference>
<dbReference type="EMBL" id="ML986582">
    <property type="protein sequence ID" value="KAF2269445.1"/>
    <property type="molecule type" value="Genomic_DNA"/>
</dbReference>
<evidence type="ECO:0000256" key="4">
    <source>
        <dbReference type="ARBA" id="ARBA00023136"/>
    </source>
</evidence>
<dbReference type="Gene3D" id="1.20.1250.20">
    <property type="entry name" value="MFS general substrate transporter like domains"/>
    <property type="match status" value="1"/>
</dbReference>
<reference evidence="8" key="1">
    <citation type="journal article" date="2020" name="Stud. Mycol.">
        <title>101 Dothideomycetes genomes: A test case for predicting lifestyles and emergence of pathogens.</title>
        <authorList>
            <person name="Haridas S."/>
            <person name="Albert R."/>
            <person name="Binder M."/>
            <person name="Bloem J."/>
            <person name="LaButti K."/>
            <person name="Salamov A."/>
            <person name="Andreopoulos B."/>
            <person name="Baker S."/>
            <person name="Barry K."/>
            <person name="Bills G."/>
            <person name="Bluhm B."/>
            <person name="Cannon C."/>
            <person name="Castanera R."/>
            <person name="Culley D."/>
            <person name="Daum C."/>
            <person name="Ezra D."/>
            <person name="Gonzalez J."/>
            <person name="Henrissat B."/>
            <person name="Kuo A."/>
            <person name="Liang C."/>
            <person name="Lipzen A."/>
            <person name="Lutzoni F."/>
            <person name="Magnuson J."/>
            <person name="Mondo S."/>
            <person name="Nolan M."/>
            <person name="Ohm R."/>
            <person name="Pangilinan J."/>
            <person name="Park H.-J."/>
            <person name="Ramirez L."/>
            <person name="Alfaro M."/>
            <person name="Sun H."/>
            <person name="Tritt A."/>
            <person name="Yoshinaga Y."/>
            <person name="Zwiers L.-H."/>
            <person name="Turgeon B."/>
            <person name="Goodwin S."/>
            <person name="Spatafora J."/>
            <person name="Crous P."/>
            <person name="Grigoriev I."/>
        </authorList>
    </citation>
    <scope>NUCLEOTIDE SEQUENCE [LARGE SCALE GENOMIC DNA]</scope>
    <source>
        <strain evidence="8">CBS 304.66</strain>
    </source>
</reference>
<comment type="subcellular location">
    <subcellularLocation>
        <location evidence="1">Membrane</location>
        <topology evidence="1">Multi-pass membrane protein</topology>
    </subcellularLocation>
</comment>
<evidence type="ECO:0000256" key="2">
    <source>
        <dbReference type="ARBA" id="ARBA00022692"/>
    </source>
</evidence>
<evidence type="ECO:0000259" key="6">
    <source>
        <dbReference type="PROSITE" id="PS50850"/>
    </source>
</evidence>
<feature type="transmembrane region" description="Helical" evidence="5">
    <location>
        <begin position="405"/>
        <end position="426"/>
    </location>
</feature>
<feature type="transmembrane region" description="Helical" evidence="5">
    <location>
        <begin position="470"/>
        <end position="494"/>
    </location>
</feature>
<evidence type="ECO:0000256" key="5">
    <source>
        <dbReference type="SAM" id="Phobius"/>
    </source>
</evidence>
<keyword evidence="3 5" id="KW-1133">Transmembrane helix</keyword>